<organism evidence="2 3">
    <name type="scientific">Lactobacillus nasalidis</name>
    <dbReference type="NCBI Taxonomy" id="2797258"/>
    <lineage>
        <taxon>Bacteria</taxon>
        <taxon>Bacillati</taxon>
        <taxon>Bacillota</taxon>
        <taxon>Bacilli</taxon>
        <taxon>Lactobacillales</taxon>
        <taxon>Lactobacillaceae</taxon>
        <taxon>Lactobacillus</taxon>
    </lineage>
</organism>
<feature type="chain" id="PRO_5046183671" evidence="1">
    <location>
        <begin position="22"/>
        <end position="275"/>
    </location>
</feature>
<keyword evidence="1" id="KW-0732">Signal</keyword>
<evidence type="ECO:0000256" key="1">
    <source>
        <dbReference type="SAM" id="SignalP"/>
    </source>
</evidence>
<dbReference type="PROSITE" id="PS51257">
    <property type="entry name" value="PROKAR_LIPOPROTEIN"/>
    <property type="match status" value="1"/>
</dbReference>
<gene>
    <name evidence="2" type="ORF">lacNasYZ03_15370</name>
</gene>
<evidence type="ECO:0000313" key="2">
    <source>
        <dbReference type="EMBL" id="GHW01850.1"/>
    </source>
</evidence>
<comment type="caution">
    <text evidence="2">The sequence shown here is derived from an EMBL/GenBank/DDBJ whole genome shotgun (WGS) entry which is preliminary data.</text>
</comment>
<keyword evidence="2" id="KW-0378">Hydrolase</keyword>
<sequence length="275" mass="30110">MRGKKLAKILPLIAAACMLSACGVKMSKTVKARQAKTTVTFFFHGFGSSINAEKHMAEAAKQAGKTNEILTATVKKNGEVKLRGKVADHPQNPVILVGFADNQNPDYHKDGWYAYQAVKAVQKQLGFSKMNLVGHSMGNMAISYMIMDDGQKKNFPAVKKQVAIAGHFNGIKGYSADSNSPLATSGKPKKMDVSYRDLLPLRRVYPKGAAVLNIYGDTGKGSDGRVYNNSSKSFKYLAAHAKSYQELLIKGKGAQHSRLHENSQVDKALQQFLWK</sequence>
<evidence type="ECO:0000313" key="3">
    <source>
        <dbReference type="Proteomes" id="UP000616547"/>
    </source>
</evidence>
<dbReference type="RefSeq" id="WP_201336300.1">
    <property type="nucleotide sequence ID" value="NZ_BOCI01000445.1"/>
</dbReference>
<reference evidence="3" key="1">
    <citation type="submission" date="2021-01" db="EMBL/GenBank/DDBJ databases">
        <title>Draft genome sequence of Nasalis larvatus strain YZ03.</title>
        <authorList>
            <person name="Suzuki-Hashido N."/>
            <person name="Tsuchida S."/>
            <person name="Hayakawa T."/>
        </authorList>
    </citation>
    <scope>NUCLEOTIDE SEQUENCE [LARGE SCALE GENOMIC DNA]</scope>
    <source>
        <strain evidence="3">YZ03</strain>
    </source>
</reference>
<accession>A0ABQ3W5M2</accession>
<dbReference type="GO" id="GO:0016787">
    <property type="term" value="F:hydrolase activity"/>
    <property type="evidence" value="ECO:0007669"/>
    <property type="project" value="UniProtKB-KW"/>
</dbReference>
<proteinExistence type="predicted"/>
<dbReference type="Gene3D" id="3.40.50.1820">
    <property type="entry name" value="alpha/beta hydrolase"/>
    <property type="match status" value="1"/>
</dbReference>
<dbReference type="Pfam" id="PF06028">
    <property type="entry name" value="DUF915"/>
    <property type="match status" value="1"/>
</dbReference>
<feature type="signal peptide" evidence="1">
    <location>
        <begin position="1"/>
        <end position="21"/>
    </location>
</feature>
<dbReference type="SUPFAM" id="SSF53474">
    <property type="entry name" value="alpha/beta-Hydrolases"/>
    <property type="match status" value="1"/>
</dbReference>
<name>A0ABQ3W5M2_9LACO</name>
<keyword evidence="3" id="KW-1185">Reference proteome</keyword>
<protein>
    <submittedName>
        <fullName evidence="2">Alpha/beta hydrolase</fullName>
    </submittedName>
</protein>
<dbReference type="InterPro" id="IPR010315">
    <property type="entry name" value="DUF915_hydro-like"/>
</dbReference>
<dbReference type="Proteomes" id="UP000616547">
    <property type="component" value="Unassembled WGS sequence"/>
</dbReference>
<dbReference type="EMBL" id="BOCI01000445">
    <property type="protein sequence ID" value="GHW01850.1"/>
    <property type="molecule type" value="Genomic_DNA"/>
</dbReference>
<dbReference type="InterPro" id="IPR029058">
    <property type="entry name" value="AB_hydrolase_fold"/>
</dbReference>